<evidence type="ECO:0000259" key="2">
    <source>
        <dbReference type="PROSITE" id="PS51782"/>
    </source>
</evidence>
<accession>A0ABT6WSH3</accession>
<comment type="caution">
    <text evidence="3">The sequence shown here is derived from an EMBL/GenBank/DDBJ whole genome shotgun (WGS) entry which is preliminary data.</text>
</comment>
<proteinExistence type="predicted"/>
<organism evidence="3 4">
    <name type="scientific">Actinoplanes sandaracinus</name>
    <dbReference type="NCBI Taxonomy" id="3045177"/>
    <lineage>
        <taxon>Bacteria</taxon>
        <taxon>Bacillati</taxon>
        <taxon>Actinomycetota</taxon>
        <taxon>Actinomycetes</taxon>
        <taxon>Micromonosporales</taxon>
        <taxon>Micromonosporaceae</taxon>
        <taxon>Actinoplanes</taxon>
    </lineage>
</organism>
<keyword evidence="1" id="KW-0732">Signal</keyword>
<dbReference type="SMART" id="SM00257">
    <property type="entry name" value="LysM"/>
    <property type="match status" value="1"/>
</dbReference>
<dbReference type="InterPro" id="IPR039561">
    <property type="entry name" value="Peptidase_M15C"/>
</dbReference>
<dbReference type="Pfam" id="PF13539">
    <property type="entry name" value="Peptidase_M15_4"/>
    <property type="match status" value="1"/>
</dbReference>
<name>A0ABT6WSH3_9ACTN</name>
<reference evidence="3 4" key="1">
    <citation type="submission" date="2023-05" db="EMBL/GenBank/DDBJ databases">
        <title>Actinoplanes sp. NEAU-A12 genome sequencing.</title>
        <authorList>
            <person name="Wang Z.-S."/>
        </authorList>
    </citation>
    <scope>NUCLEOTIDE SEQUENCE [LARGE SCALE GENOMIC DNA]</scope>
    <source>
        <strain evidence="3 4">NEAU-A12</strain>
    </source>
</reference>
<dbReference type="InterPro" id="IPR036779">
    <property type="entry name" value="LysM_dom_sf"/>
</dbReference>
<dbReference type="Proteomes" id="UP001241758">
    <property type="component" value="Unassembled WGS sequence"/>
</dbReference>
<evidence type="ECO:0000256" key="1">
    <source>
        <dbReference type="SAM" id="SignalP"/>
    </source>
</evidence>
<dbReference type="RefSeq" id="WP_282763650.1">
    <property type="nucleotide sequence ID" value="NZ_JASCTH010000020.1"/>
</dbReference>
<gene>
    <name evidence="3" type="ORF">QLQ12_28610</name>
</gene>
<dbReference type="Gene3D" id="3.10.350.10">
    <property type="entry name" value="LysM domain"/>
    <property type="match status" value="1"/>
</dbReference>
<feature type="domain" description="LysM" evidence="2">
    <location>
        <begin position="68"/>
        <end position="112"/>
    </location>
</feature>
<dbReference type="SUPFAM" id="SSF55166">
    <property type="entry name" value="Hedgehog/DD-peptidase"/>
    <property type="match status" value="1"/>
</dbReference>
<feature type="signal peptide" evidence="1">
    <location>
        <begin position="1"/>
        <end position="18"/>
    </location>
</feature>
<dbReference type="EMBL" id="JASCTH010000020">
    <property type="protein sequence ID" value="MDI6102590.1"/>
    <property type="molecule type" value="Genomic_DNA"/>
</dbReference>
<evidence type="ECO:0000313" key="4">
    <source>
        <dbReference type="Proteomes" id="UP001241758"/>
    </source>
</evidence>
<keyword evidence="4" id="KW-1185">Reference proteome</keyword>
<dbReference type="InterPro" id="IPR018392">
    <property type="entry name" value="LysM"/>
</dbReference>
<dbReference type="PROSITE" id="PS51782">
    <property type="entry name" value="LYSM"/>
    <property type="match status" value="1"/>
</dbReference>
<dbReference type="InterPro" id="IPR009045">
    <property type="entry name" value="Zn_M74/Hedgehog-like"/>
</dbReference>
<protein>
    <submittedName>
        <fullName evidence="3">M15 family metallopeptidase</fullName>
    </submittedName>
</protein>
<feature type="chain" id="PRO_5045761654" evidence="1">
    <location>
        <begin position="19"/>
        <end position="298"/>
    </location>
</feature>
<dbReference type="Pfam" id="PF01476">
    <property type="entry name" value="LysM"/>
    <property type="match status" value="1"/>
</dbReference>
<dbReference type="Gene3D" id="3.30.1380.10">
    <property type="match status" value="1"/>
</dbReference>
<sequence length="298" mass="32551">MKRILPVLLCAVSGLVPAQPAVAGRAAAGDQPAVAGRAVAGDQRVVAVPGAGVMPGAARTRAAVAKRAAHVIRPGDTLIRIAGRHDVRVADLRKWNGLAATEPLLIDGMLRLTAPDAPLPAWATRVMMVTAAEANGDPAKQCPVPATDLRRIWVRYLGFDGRAHDGNVIMHHTLVGQTQRGFEALYRRRFPIMAMSPEVVPDKTVLTMGYECRYVAGTTKWSQHSYGRAIDINPRQNPMIRGDYLDPPNAATWLARDRYWPGMMHEDGAVLAFTDEGFAWGGRWKTLKDYMHFSTTDL</sequence>
<evidence type="ECO:0000313" key="3">
    <source>
        <dbReference type="EMBL" id="MDI6102590.1"/>
    </source>
</evidence>
<dbReference type="CDD" id="cd00118">
    <property type="entry name" value="LysM"/>
    <property type="match status" value="1"/>
</dbReference>
<dbReference type="SUPFAM" id="SSF54106">
    <property type="entry name" value="LysM domain"/>
    <property type="match status" value="1"/>
</dbReference>